<evidence type="ECO:0000313" key="2">
    <source>
        <dbReference type="EMBL" id="KAK7479678.1"/>
    </source>
</evidence>
<feature type="compositionally biased region" description="Basic residues" evidence="1">
    <location>
        <begin position="56"/>
        <end position="70"/>
    </location>
</feature>
<dbReference type="Proteomes" id="UP001519460">
    <property type="component" value="Unassembled WGS sequence"/>
</dbReference>
<proteinExistence type="predicted"/>
<sequence>FKLDIVQSVTPRSYGTFILQLEQPESEQPRAYGKWAFIHSKPREAHSEEIVASFQQKKKQKHTRGRKCSHTMKFTERENA</sequence>
<feature type="non-terminal residue" evidence="2">
    <location>
        <position position="1"/>
    </location>
</feature>
<name>A0ABD0JXP0_9CAEN</name>
<evidence type="ECO:0000313" key="3">
    <source>
        <dbReference type="Proteomes" id="UP001519460"/>
    </source>
</evidence>
<organism evidence="2 3">
    <name type="scientific">Batillaria attramentaria</name>
    <dbReference type="NCBI Taxonomy" id="370345"/>
    <lineage>
        <taxon>Eukaryota</taxon>
        <taxon>Metazoa</taxon>
        <taxon>Spiralia</taxon>
        <taxon>Lophotrochozoa</taxon>
        <taxon>Mollusca</taxon>
        <taxon>Gastropoda</taxon>
        <taxon>Caenogastropoda</taxon>
        <taxon>Sorbeoconcha</taxon>
        <taxon>Cerithioidea</taxon>
        <taxon>Batillariidae</taxon>
        <taxon>Batillaria</taxon>
    </lineage>
</organism>
<dbReference type="AlphaFoldDB" id="A0ABD0JXP0"/>
<reference evidence="2 3" key="1">
    <citation type="journal article" date="2023" name="Sci. Data">
        <title>Genome assembly of the Korean intertidal mud-creeper Batillaria attramentaria.</title>
        <authorList>
            <person name="Patra A.K."/>
            <person name="Ho P.T."/>
            <person name="Jun S."/>
            <person name="Lee S.J."/>
            <person name="Kim Y."/>
            <person name="Won Y.J."/>
        </authorList>
    </citation>
    <scope>NUCLEOTIDE SEQUENCE [LARGE SCALE GENOMIC DNA]</scope>
    <source>
        <strain evidence="2">Wonlab-2016</strain>
    </source>
</reference>
<evidence type="ECO:0000256" key="1">
    <source>
        <dbReference type="SAM" id="MobiDB-lite"/>
    </source>
</evidence>
<keyword evidence="3" id="KW-1185">Reference proteome</keyword>
<comment type="caution">
    <text evidence="2">The sequence shown here is derived from an EMBL/GenBank/DDBJ whole genome shotgun (WGS) entry which is preliminary data.</text>
</comment>
<gene>
    <name evidence="2" type="ORF">BaRGS_00029054</name>
</gene>
<feature type="region of interest" description="Disordered" evidence="1">
    <location>
        <begin position="55"/>
        <end position="80"/>
    </location>
</feature>
<accession>A0ABD0JXP0</accession>
<protein>
    <submittedName>
        <fullName evidence="2">Uncharacterized protein</fullName>
    </submittedName>
</protein>
<dbReference type="EMBL" id="JACVVK020000297">
    <property type="protein sequence ID" value="KAK7479678.1"/>
    <property type="molecule type" value="Genomic_DNA"/>
</dbReference>